<dbReference type="EMBL" id="MPZV01000001">
    <property type="protein sequence ID" value="OOY25688.1"/>
    <property type="molecule type" value="Genomic_DNA"/>
</dbReference>
<keyword evidence="2" id="KW-0238">DNA-binding</keyword>
<evidence type="ECO:0000256" key="1">
    <source>
        <dbReference type="ARBA" id="ARBA00023015"/>
    </source>
</evidence>
<accession>A0ABX3N1G4</accession>
<protein>
    <recommendedName>
        <fullName evidence="4">HTH luxR-type domain-containing protein</fullName>
    </recommendedName>
</protein>
<reference evidence="5 6" key="1">
    <citation type="submission" date="2016-11" db="EMBL/GenBank/DDBJ databases">
        <title>A multilocus sequence analysis scheme for characterization of bacteria in the genus Thioclava.</title>
        <authorList>
            <person name="Liu Y."/>
            <person name="Shao Z."/>
        </authorList>
    </citation>
    <scope>NUCLEOTIDE SEQUENCE [LARGE SCALE GENOMIC DNA]</scope>
    <source>
        <strain evidence="5 6">TAW-CT134</strain>
    </source>
</reference>
<dbReference type="InterPro" id="IPR005143">
    <property type="entry name" value="TF_LuxR_autoind-bd_dom"/>
</dbReference>
<comment type="caution">
    <text evidence="5">The sequence shown here is derived from an EMBL/GenBank/DDBJ whole genome shotgun (WGS) entry which is preliminary data.</text>
</comment>
<dbReference type="SUPFAM" id="SSF75516">
    <property type="entry name" value="Pheromone-binding domain of LuxR-like quorum-sensing transcription factors"/>
    <property type="match status" value="1"/>
</dbReference>
<gene>
    <name evidence="5" type="ORF">BMI91_04620</name>
</gene>
<dbReference type="InterPro" id="IPR016032">
    <property type="entry name" value="Sig_transdc_resp-reg_C-effctor"/>
</dbReference>
<name>A0ABX3N1G4_9RHOB</name>
<evidence type="ECO:0000313" key="6">
    <source>
        <dbReference type="Proteomes" id="UP000190787"/>
    </source>
</evidence>
<dbReference type="SMART" id="SM00421">
    <property type="entry name" value="HTH_LUXR"/>
    <property type="match status" value="1"/>
</dbReference>
<dbReference type="Gene3D" id="3.30.450.80">
    <property type="entry name" value="Transcription factor LuxR-like, autoinducer-binding domain"/>
    <property type="match status" value="1"/>
</dbReference>
<organism evidence="5 6">
    <name type="scientific">Thioclava sediminum</name>
    <dbReference type="NCBI Taxonomy" id="1915319"/>
    <lineage>
        <taxon>Bacteria</taxon>
        <taxon>Pseudomonadati</taxon>
        <taxon>Pseudomonadota</taxon>
        <taxon>Alphaproteobacteria</taxon>
        <taxon>Rhodobacterales</taxon>
        <taxon>Paracoccaceae</taxon>
        <taxon>Thioclava</taxon>
    </lineage>
</organism>
<dbReference type="Gene3D" id="1.10.10.10">
    <property type="entry name" value="Winged helix-like DNA-binding domain superfamily/Winged helix DNA-binding domain"/>
    <property type="match status" value="1"/>
</dbReference>
<keyword evidence="1" id="KW-0805">Transcription regulation</keyword>
<evidence type="ECO:0000256" key="2">
    <source>
        <dbReference type="ARBA" id="ARBA00023125"/>
    </source>
</evidence>
<evidence type="ECO:0000256" key="3">
    <source>
        <dbReference type="ARBA" id="ARBA00023163"/>
    </source>
</evidence>
<dbReference type="Proteomes" id="UP000190787">
    <property type="component" value="Unassembled WGS sequence"/>
</dbReference>
<dbReference type="InterPro" id="IPR036693">
    <property type="entry name" value="TF_LuxR_autoind-bd_dom_sf"/>
</dbReference>
<dbReference type="RefSeq" id="WP_078539936.1">
    <property type="nucleotide sequence ID" value="NZ_MPZV01000001.1"/>
</dbReference>
<sequence length="206" mass="23107">MEDRNDTMLSDFQSLFAERAPAGCYIALRAGFFAPEAELNLFPADWINHYTFSGLALADPLLRWCQENSGYARWKDIDSFVGTDFMRDYRKFGFEFGSVVSIHGTEEMPKRSLGIFARADRELHVSEMEEIETVLSRIHAAEPEMPTEAQMQALQLYSKGYLHKQVAHELQLSVGGVKARLRGAADRLGAKTLREAASIAASRGLL</sequence>
<keyword evidence="6" id="KW-1185">Reference proteome</keyword>
<dbReference type="InterPro" id="IPR000792">
    <property type="entry name" value="Tscrpt_reg_LuxR_C"/>
</dbReference>
<keyword evidence="3" id="KW-0804">Transcription</keyword>
<dbReference type="Pfam" id="PF03472">
    <property type="entry name" value="Autoind_bind"/>
    <property type="match status" value="1"/>
</dbReference>
<proteinExistence type="predicted"/>
<feature type="domain" description="HTH luxR-type" evidence="4">
    <location>
        <begin position="143"/>
        <end position="200"/>
    </location>
</feature>
<evidence type="ECO:0000313" key="5">
    <source>
        <dbReference type="EMBL" id="OOY25688.1"/>
    </source>
</evidence>
<dbReference type="SUPFAM" id="SSF46894">
    <property type="entry name" value="C-terminal effector domain of the bipartite response regulators"/>
    <property type="match status" value="1"/>
</dbReference>
<evidence type="ECO:0000259" key="4">
    <source>
        <dbReference type="SMART" id="SM00421"/>
    </source>
</evidence>
<dbReference type="InterPro" id="IPR036388">
    <property type="entry name" value="WH-like_DNA-bd_sf"/>
</dbReference>